<proteinExistence type="predicted"/>
<dbReference type="EMBL" id="FNUV01000009">
    <property type="protein sequence ID" value="SEG11298.1"/>
    <property type="molecule type" value="Genomic_DNA"/>
</dbReference>
<evidence type="ECO:0000313" key="3">
    <source>
        <dbReference type="Proteomes" id="UP000236735"/>
    </source>
</evidence>
<evidence type="ECO:0000313" key="2">
    <source>
        <dbReference type="EMBL" id="SEG11298.1"/>
    </source>
</evidence>
<dbReference type="AlphaFoldDB" id="A0A1H5XHS1"/>
<protein>
    <submittedName>
        <fullName evidence="2">Probable DNA metabolism protein</fullName>
    </submittedName>
</protein>
<dbReference type="InterPro" id="IPR023875">
    <property type="entry name" value="DNA_repair_put"/>
</dbReference>
<accession>A0A1H5XHS1</accession>
<dbReference type="Proteomes" id="UP000236735">
    <property type="component" value="Unassembled WGS sequence"/>
</dbReference>
<dbReference type="RefSeq" id="WP_036913985.1">
    <property type="nucleotide sequence ID" value="NZ_FNUV01000009.1"/>
</dbReference>
<gene>
    <name evidence="2" type="ORF">SAMN05216354_2821</name>
</gene>
<dbReference type="InterPro" id="IPR025404">
    <property type="entry name" value="DUF4130"/>
</dbReference>
<dbReference type="Pfam" id="PF13566">
    <property type="entry name" value="DUF4130"/>
    <property type="match status" value="1"/>
</dbReference>
<sequence>MTVYVFDGTMNGLLTAVFDSFALHDYPELLASEGDVIPLFCEHLYRVATDEEKAHRVWSGLEKRLPREAMKLISVSWLSELPELNQSLFQYICKVFRQGDVSRNFADSDILAVTDIAKKVLREQLRMKQFIRFQKAKDGTYLGVVSPDHNVLPLITEHFRDRFNDQPWLIYDAKRHYGYYYDGRQVIRIMFEDEVGAPFCLSDGKLDADVLSSDDQLFQNLWRTYFKSICIKERMNPRKQLNDMPRRYWKYMTEKQ</sequence>
<organism evidence="2 3">
    <name type="scientific">Xylanibacter ruminicola</name>
    <name type="common">Prevotella ruminicola</name>
    <dbReference type="NCBI Taxonomy" id="839"/>
    <lineage>
        <taxon>Bacteria</taxon>
        <taxon>Pseudomonadati</taxon>
        <taxon>Bacteroidota</taxon>
        <taxon>Bacteroidia</taxon>
        <taxon>Bacteroidales</taxon>
        <taxon>Prevotellaceae</taxon>
        <taxon>Xylanibacter</taxon>
    </lineage>
</organism>
<name>A0A1H5XHS1_XYLRU</name>
<evidence type="ECO:0000259" key="1">
    <source>
        <dbReference type="Pfam" id="PF13566"/>
    </source>
</evidence>
<feature type="domain" description="DUF4130" evidence="1">
    <location>
        <begin position="84"/>
        <end position="254"/>
    </location>
</feature>
<reference evidence="2 3" key="1">
    <citation type="submission" date="2016-10" db="EMBL/GenBank/DDBJ databases">
        <authorList>
            <person name="de Groot N.N."/>
        </authorList>
    </citation>
    <scope>NUCLEOTIDE SEQUENCE [LARGE SCALE GENOMIC DNA]</scope>
    <source>
        <strain evidence="2 3">AR32</strain>
    </source>
</reference>
<dbReference type="NCBIfam" id="TIGR03915">
    <property type="entry name" value="SAM_7_link_chp"/>
    <property type="match status" value="1"/>
</dbReference>